<name>A0AAE3XQT5_9BACT</name>
<evidence type="ECO:0008006" key="4">
    <source>
        <dbReference type="Google" id="ProtNLM"/>
    </source>
</evidence>
<reference evidence="2" key="1">
    <citation type="submission" date="2023-07" db="EMBL/GenBank/DDBJ databases">
        <title>Genomic Encyclopedia of Type Strains, Phase IV (KMG-IV): sequencing the most valuable type-strain genomes for metagenomic binning, comparative biology and taxonomic classification.</title>
        <authorList>
            <person name="Goeker M."/>
        </authorList>
    </citation>
    <scope>NUCLEOTIDE SEQUENCE</scope>
    <source>
        <strain evidence="2">DSM 26174</strain>
    </source>
</reference>
<accession>A0AAE3XQT5</accession>
<evidence type="ECO:0000313" key="3">
    <source>
        <dbReference type="Proteomes" id="UP001185092"/>
    </source>
</evidence>
<evidence type="ECO:0000313" key="2">
    <source>
        <dbReference type="EMBL" id="MDR6240329.1"/>
    </source>
</evidence>
<dbReference type="AlphaFoldDB" id="A0AAE3XQT5"/>
<gene>
    <name evidence="2" type="ORF">HNQ88_003395</name>
</gene>
<dbReference type="PROSITE" id="PS51257">
    <property type="entry name" value="PROKAR_LIPOPROTEIN"/>
    <property type="match status" value="1"/>
</dbReference>
<sequence>MNKLFLILAVVFAFASCQSKKSESKENSKTENNNSATVAEKPIKEKEEKHSIPFTIAQNYFVKNDVDKLKYPKLKSEEEFDKIFGSATTMGKEGKPTKIDFDKQFVIAVVLPETKYSTTIEPVSLKKKDVDELVFTYKVDTGEKQSYTIKPSLAIIVDKSHHGIVVVKEAK</sequence>
<feature type="region of interest" description="Disordered" evidence="1">
    <location>
        <begin position="21"/>
        <end position="44"/>
    </location>
</feature>
<comment type="caution">
    <text evidence="2">The sequence shown here is derived from an EMBL/GenBank/DDBJ whole genome shotgun (WGS) entry which is preliminary data.</text>
</comment>
<dbReference type="EMBL" id="JAVDQD010000004">
    <property type="protein sequence ID" value="MDR6240329.1"/>
    <property type="molecule type" value="Genomic_DNA"/>
</dbReference>
<dbReference type="Proteomes" id="UP001185092">
    <property type="component" value="Unassembled WGS sequence"/>
</dbReference>
<evidence type="ECO:0000256" key="1">
    <source>
        <dbReference type="SAM" id="MobiDB-lite"/>
    </source>
</evidence>
<organism evidence="2 3">
    <name type="scientific">Aureibacter tunicatorum</name>
    <dbReference type="NCBI Taxonomy" id="866807"/>
    <lineage>
        <taxon>Bacteria</taxon>
        <taxon>Pseudomonadati</taxon>
        <taxon>Bacteroidota</taxon>
        <taxon>Cytophagia</taxon>
        <taxon>Cytophagales</taxon>
        <taxon>Persicobacteraceae</taxon>
        <taxon>Aureibacter</taxon>
    </lineage>
</organism>
<protein>
    <recommendedName>
        <fullName evidence="4">Lipoprotein</fullName>
    </recommendedName>
</protein>
<proteinExistence type="predicted"/>
<keyword evidence="3" id="KW-1185">Reference proteome</keyword>
<dbReference type="RefSeq" id="WP_309940230.1">
    <property type="nucleotide sequence ID" value="NZ_AP025305.1"/>
</dbReference>